<comment type="caution">
    <text evidence="2">The sequence shown here is derived from an EMBL/GenBank/DDBJ whole genome shotgun (WGS) entry which is preliminary data.</text>
</comment>
<dbReference type="CDD" id="cd09279">
    <property type="entry name" value="RNase_HI_like"/>
    <property type="match status" value="1"/>
</dbReference>
<dbReference type="SUPFAM" id="SSF53098">
    <property type="entry name" value="Ribonuclease H-like"/>
    <property type="match status" value="1"/>
</dbReference>
<proteinExistence type="predicted"/>
<dbReference type="Proteomes" id="UP000002754">
    <property type="component" value="Unassembled WGS sequence"/>
</dbReference>
<dbReference type="eggNOG" id="COG0328">
    <property type="taxonomic scope" value="Bacteria"/>
</dbReference>
<name>A0A094WHY3_ALKAL</name>
<feature type="domain" description="RNase H type-1" evidence="1">
    <location>
        <begin position="1"/>
        <end position="127"/>
    </location>
</feature>
<dbReference type="Proteomes" id="UP000297014">
    <property type="component" value="Unassembled WGS sequence"/>
</dbReference>
<dbReference type="InterPro" id="IPR002156">
    <property type="entry name" value="RNaseH_domain"/>
</dbReference>
<dbReference type="EMBL" id="JALP01000118">
    <property type="protein sequence ID" value="THG90772.1"/>
    <property type="molecule type" value="Genomic_DNA"/>
</dbReference>
<dbReference type="PANTHER" id="PTHR46387:SF2">
    <property type="entry name" value="RIBONUCLEASE HI"/>
    <property type="match status" value="1"/>
</dbReference>
<dbReference type="GO" id="GO:0003676">
    <property type="term" value="F:nucleic acid binding"/>
    <property type="evidence" value="ECO:0007669"/>
    <property type="project" value="InterPro"/>
</dbReference>
<protein>
    <submittedName>
        <fullName evidence="2">Ribonuclease H</fullName>
        <ecNumber evidence="2">3.1.26.4</ecNumber>
    </submittedName>
</protein>
<dbReference type="InterPro" id="IPR012337">
    <property type="entry name" value="RNaseH-like_sf"/>
</dbReference>
<dbReference type="Gene3D" id="3.30.420.10">
    <property type="entry name" value="Ribonuclease H-like superfamily/Ribonuclease H"/>
    <property type="match status" value="1"/>
</dbReference>
<keyword evidence="4" id="KW-1185">Reference proteome</keyword>
<dbReference type="GO" id="GO:0004523">
    <property type="term" value="F:RNA-DNA hybrid ribonuclease activity"/>
    <property type="evidence" value="ECO:0007669"/>
    <property type="project" value="UniProtKB-EC"/>
</dbReference>
<evidence type="ECO:0000313" key="4">
    <source>
        <dbReference type="Proteomes" id="UP000002754"/>
    </source>
</evidence>
<dbReference type="Pfam" id="PF13456">
    <property type="entry name" value="RVT_3"/>
    <property type="match status" value="1"/>
</dbReference>
<reference evidence="2 4" key="1">
    <citation type="journal article" date="2014" name="Genome Announc.">
        <title>Draft Genome Sequence of Bacillus alcalophilus AV1934, a Classic Alkaliphile Isolated from Human Feces in 1934.</title>
        <authorList>
            <person name="Attie O."/>
            <person name="Jayaprakash A."/>
            <person name="Shah H."/>
            <person name="Paulsen I.T."/>
            <person name="Morino M."/>
            <person name="Takahashi Y."/>
            <person name="Narumi I."/>
            <person name="Sachidanandam R."/>
            <person name="Satoh K."/>
            <person name="Ito M."/>
            <person name="Krulwich T.A."/>
        </authorList>
    </citation>
    <scope>NUCLEOTIDE SEQUENCE [LARGE SCALE GENOMIC DNA]</scope>
    <source>
        <strain evidence="2 4">AV1934</strain>
    </source>
</reference>
<evidence type="ECO:0000313" key="2">
    <source>
        <dbReference type="EMBL" id="KGA97399.1"/>
    </source>
</evidence>
<organism evidence="2 4">
    <name type="scientific">Alkalihalobacillus alcalophilus ATCC 27647 = CGMCC 1.3604</name>
    <dbReference type="NCBI Taxonomy" id="1218173"/>
    <lineage>
        <taxon>Bacteria</taxon>
        <taxon>Bacillati</taxon>
        <taxon>Bacillota</taxon>
        <taxon>Bacilli</taxon>
        <taxon>Bacillales</taxon>
        <taxon>Bacillaceae</taxon>
        <taxon>Alkalihalobacillus</taxon>
    </lineage>
</organism>
<keyword evidence="2" id="KW-0378">Hydrolase</keyword>
<sequence length="128" mass="14306">MVEVYIDGASAGEPGASGAGVFINFKNGTIEEYSFPLQPMSNHEAEYEALLIALKLCIEKGIKVASFRTDSQLIDQAIEKGFVKNKKYQAYLNEALNLIEQFDLFFIKWIPSKANKNADKLAKKAIKR</sequence>
<evidence type="ECO:0000259" key="1">
    <source>
        <dbReference type="PROSITE" id="PS50879"/>
    </source>
</evidence>
<gene>
    <name evidence="2" type="primary">rnhA</name>
    <name evidence="3" type="ORF">AJ85_08910</name>
    <name evidence="2" type="ORF">BALCAV_0210385</name>
</gene>
<dbReference type="OrthoDB" id="7845843at2"/>
<dbReference type="PROSITE" id="PS50879">
    <property type="entry name" value="RNASE_H_1"/>
    <property type="match status" value="1"/>
</dbReference>
<dbReference type="AlphaFoldDB" id="A0A094WHY3"/>
<evidence type="ECO:0000313" key="5">
    <source>
        <dbReference type="Proteomes" id="UP000297014"/>
    </source>
</evidence>
<dbReference type="STRING" id="1218173.BALCAV_0210385"/>
<dbReference type="EC" id="3.1.26.4" evidence="2"/>
<dbReference type="EMBL" id="ALPT02000030">
    <property type="protein sequence ID" value="KGA97399.1"/>
    <property type="molecule type" value="Genomic_DNA"/>
</dbReference>
<dbReference type="PANTHER" id="PTHR46387">
    <property type="entry name" value="POLYNUCLEOTIDYL TRANSFERASE, RIBONUCLEASE H-LIKE SUPERFAMILY PROTEIN"/>
    <property type="match status" value="1"/>
</dbReference>
<dbReference type="InterPro" id="IPR036397">
    <property type="entry name" value="RNaseH_sf"/>
</dbReference>
<accession>A0A094WHY3</accession>
<reference evidence="3 5" key="2">
    <citation type="submission" date="2014-01" db="EMBL/GenBank/DDBJ databases">
        <title>Draft genome sequencing of Bacillus alcalophilus CGMCC 1.3604.</title>
        <authorList>
            <person name="Yang J."/>
            <person name="Diao L."/>
            <person name="Yang S."/>
        </authorList>
    </citation>
    <scope>NUCLEOTIDE SEQUENCE [LARGE SCALE GENOMIC DNA]</scope>
    <source>
        <strain evidence="3 5">CGMCC 1.3604</strain>
    </source>
</reference>
<evidence type="ECO:0000313" key="3">
    <source>
        <dbReference type="EMBL" id="THG90772.1"/>
    </source>
</evidence>
<dbReference type="RefSeq" id="WP_003323692.1">
    <property type="nucleotide sequence ID" value="NZ_ALPT02000030.1"/>
</dbReference>